<organism evidence="6 7">
    <name type="scientific">Streptomyces shenzhenensis</name>
    <dbReference type="NCBI Taxonomy" id="943815"/>
    <lineage>
        <taxon>Bacteria</taxon>
        <taxon>Bacillati</taxon>
        <taxon>Actinomycetota</taxon>
        <taxon>Actinomycetes</taxon>
        <taxon>Kitasatosporales</taxon>
        <taxon>Streptomycetaceae</taxon>
        <taxon>Streptomyces</taxon>
    </lineage>
</organism>
<feature type="domain" description="Carbohydrate kinase PfkB" evidence="5">
    <location>
        <begin position="177"/>
        <end position="302"/>
    </location>
</feature>
<dbReference type="PANTHER" id="PTHR10584:SF166">
    <property type="entry name" value="RIBOKINASE"/>
    <property type="match status" value="1"/>
</dbReference>
<evidence type="ECO:0000313" key="6">
    <source>
        <dbReference type="EMBL" id="RMB79662.1"/>
    </source>
</evidence>
<dbReference type="InterPro" id="IPR029056">
    <property type="entry name" value="Ribokinase-like"/>
</dbReference>
<name>A0A3M0HVH0_9ACTN</name>
<comment type="caution">
    <text evidence="6">The sequence shown here is derived from an EMBL/GenBank/DDBJ whole genome shotgun (WGS) entry which is preliminary data.</text>
</comment>
<dbReference type="InterPro" id="IPR011611">
    <property type="entry name" value="PfkB_dom"/>
</dbReference>
<evidence type="ECO:0000256" key="1">
    <source>
        <dbReference type="ARBA" id="ARBA00010688"/>
    </source>
</evidence>
<dbReference type="EMBL" id="PENI01000057">
    <property type="protein sequence ID" value="RMB79662.1"/>
    <property type="molecule type" value="Genomic_DNA"/>
</dbReference>
<dbReference type="PRINTS" id="PR00990">
    <property type="entry name" value="RIBOKINASE"/>
</dbReference>
<evidence type="ECO:0000259" key="5">
    <source>
        <dbReference type="Pfam" id="PF00294"/>
    </source>
</evidence>
<dbReference type="SUPFAM" id="SSF53613">
    <property type="entry name" value="Ribokinase-like"/>
    <property type="match status" value="1"/>
</dbReference>
<sequence length="348" mass="35767">MRMDGGNPVSDTAEATVPTVQALFVGTVFLDIVLAGMPRLPRPGAEEWADERAVSVGGIANTAVAAARLGATSALVSTLGADDFSGIALKQLRAEPLLDLSNVTIQAEREIPLTVVVPMAGERMFLSHGSLAQPAPYAPDVRARTMFVALNDGMPTWVGKFRDAGTLVVAGVGWDEDPAWPRQVRGYLDTVDVLVLNAAEARHLTGEQDLETAARQLASPTRSVVVTCGPHGAIAVGNSAAATIHVRAPAVAAKDTTGAGDVLIGALMAATSIGETLEDSLAFAVTAAADATTRLGGARAAPDLSQLLERASTASGASLSAARIAQRLRAPKTSPLATTSALTEESHP</sequence>
<dbReference type="GO" id="GO:0006796">
    <property type="term" value="P:phosphate-containing compound metabolic process"/>
    <property type="evidence" value="ECO:0007669"/>
    <property type="project" value="UniProtKB-ARBA"/>
</dbReference>
<accession>A0A3M0HVH0</accession>
<dbReference type="PROSITE" id="PS00584">
    <property type="entry name" value="PFKB_KINASES_2"/>
    <property type="match status" value="1"/>
</dbReference>
<feature type="domain" description="Carbohydrate kinase PfkB" evidence="5">
    <location>
        <begin position="55"/>
        <end position="129"/>
    </location>
</feature>
<evidence type="ECO:0000256" key="2">
    <source>
        <dbReference type="ARBA" id="ARBA00022679"/>
    </source>
</evidence>
<dbReference type="InterPro" id="IPR002139">
    <property type="entry name" value="Ribo/fructo_kinase"/>
</dbReference>
<evidence type="ECO:0000313" key="7">
    <source>
        <dbReference type="Proteomes" id="UP000270471"/>
    </source>
</evidence>
<keyword evidence="7" id="KW-1185">Reference proteome</keyword>
<dbReference type="InterPro" id="IPR002173">
    <property type="entry name" value="Carboh/pur_kinase_PfkB_CS"/>
</dbReference>
<comment type="similarity">
    <text evidence="1 4">Belongs to the carbohydrate kinase PfkB family.</text>
</comment>
<reference evidence="6 7" key="1">
    <citation type="submission" date="2017-11" db="EMBL/GenBank/DDBJ databases">
        <title>Draft genome of actinobacteria isolated from guarana (Paullinia cupana (Mart.) Ducke.</title>
        <authorList>
            <person name="Siqueira K.A."/>
            <person name="Liotti R.G."/>
            <person name="Mendes T.A.O."/>
            <person name="Soares M.A."/>
        </authorList>
    </citation>
    <scope>NUCLEOTIDE SEQUENCE [LARGE SCALE GENOMIC DNA]</scope>
    <source>
        <strain evidence="6 7">193</strain>
    </source>
</reference>
<dbReference type="GO" id="GO:0016301">
    <property type="term" value="F:kinase activity"/>
    <property type="evidence" value="ECO:0007669"/>
    <property type="project" value="UniProtKB-KW"/>
</dbReference>
<dbReference type="Gene3D" id="3.40.1190.20">
    <property type="match status" value="1"/>
</dbReference>
<dbReference type="AlphaFoldDB" id="A0A3M0HVH0"/>
<protein>
    <recommendedName>
        <fullName evidence="5">Carbohydrate kinase PfkB domain-containing protein</fullName>
    </recommendedName>
</protein>
<dbReference type="Proteomes" id="UP000270471">
    <property type="component" value="Unassembled WGS sequence"/>
</dbReference>
<proteinExistence type="inferred from homology"/>
<evidence type="ECO:0000256" key="3">
    <source>
        <dbReference type="ARBA" id="ARBA00022777"/>
    </source>
</evidence>
<keyword evidence="2 4" id="KW-0808">Transferase</keyword>
<keyword evidence="3 4" id="KW-0418">Kinase</keyword>
<dbReference type="PANTHER" id="PTHR10584">
    <property type="entry name" value="SUGAR KINASE"/>
    <property type="match status" value="1"/>
</dbReference>
<dbReference type="Pfam" id="PF00294">
    <property type="entry name" value="PfkB"/>
    <property type="match status" value="2"/>
</dbReference>
<evidence type="ECO:0000256" key="4">
    <source>
        <dbReference type="RuleBase" id="RU003704"/>
    </source>
</evidence>
<dbReference type="OrthoDB" id="9813569at2"/>
<gene>
    <name evidence="6" type="ORF">CTZ28_44430</name>
</gene>